<feature type="region of interest" description="Disordered" evidence="1">
    <location>
        <begin position="65"/>
        <end position="89"/>
    </location>
</feature>
<accession>A0A6B0SC50</accession>
<proteinExistence type="predicted"/>
<keyword evidence="3" id="KW-1185">Reference proteome</keyword>
<dbReference type="AlphaFoldDB" id="A0A6B0SC50"/>
<organism evidence="2 3">
    <name type="scientific">Bos mutus</name>
    <name type="common">wild yak</name>
    <dbReference type="NCBI Taxonomy" id="72004"/>
    <lineage>
        <taxon>Eukaryota</taxon>
        <taxon>Metazoa</taxon>
        <taxon>Chordata</taxon>
        <taxon>Craniata</taxon>
        <taxon>Vertebrata</taxon>
        <taxon>Euteleostomi</taxon>
        <taxon>Mammalia</taxon>
        <taxon>Eutheria</taxon>
        <taxon>Laurasiatheria</taxon>
        <taxon>Artiodactyla</taxon>
        <taxon>Ruminantia</taxon>
        <taxon>Pecora</taxon>
        <taxon>Bovidae</taxon>
        <taxon>Bovinae</taxon>
        <taxon>Bos</taxon>
    </lineage>
</organism>
<comment type="caution">
    <text evidence="2">The sequence shown here is derived from an EMBL/GenBank/DDBJ whole genome shotgun (WGS) entry which is preliminary data.</text>
</comment>
<name>A0A6B0SC50_9CETA</name>
<evidence type="ECO:0000256" key="1">
    <source>
        <dbReference type="SAM" id="MobiDB-lite"/>
    </source>
</evidence>
<dbReference type="EMBL" id="VBQZ03000198">
    <property type="protein sequence ID" value="MXQ97596.1"/>
    <property type="molecule type" value="Genomic_DNA"/>
</dbReference>
<gene>
    <name evidence="2" type="ORF">E5288_WYG019127</name>
</gene>
<feature type="region of interest" description="Disordered" evidence="1">
    <location>
        <begin position="1"/>
        <end position="31"/>
    </location>
</feature>
<sequence>MPEDPRQLFPPTGASEALHALSPPPRVGLPTAPHTTGQYWCGGQLGSLLGAFRAHLPRLISEDCPREESVRTPPPPRRTQACPIQSSTESPTLLVAPPMQVAVLQVTRLGPGRSVRPSLATAG</sequence>
<reference evidence="2" key="1">
    <citation type="submission" date="2019-10" db="EMBL/GenBank/DDBJ databases">
        <title>The sequence and de novo assembly of the wild yak genome.</title>
        <authorList>
            <person name="Liu Y."/>
        </authorList>
    </citation>
    <scope>NUCLEOTIDE SEQUENCE [LARGE SCALE GENOMIC DNA]</scope>
    <source>
        <strain evidence="2">WY2019</strain>
    </source>
</reference>
<evidence type="ECO:0000313" key="2">
    <source>
        <dbReference type="EMBL" id="MXQ97596.1"/>
    </source>
</evidence>
<protein>
    <submittedName>
        <fullName evidence="2">Uncharacterized protein</fullName>
    </submittedName>
</protein>
<evidence type="ECO:0000313" key="3">
    <source>
        <dbReference type="Proteomes" id="UP000322234"/>
    </source>
</evidence>
<dbReference type="Proteomes" id="UP000322234">
    <property type="component" value="Unassembled WGS sequence"/>
</dbReference>